<dbReference type="EMBL" id="MU129105">
    <property type="protein sequence ID" value="KAF9506627.1"/>
    <property type="molecule type" value="Genomic_DNA"/>
</dbReference>
<evidence type="ECO:0000313" key="1">
    <source>
        <dbReference type="EMBL" id="KAF9506627.1"/>
    </source>
</evidence>
<comment type="caution">
    <text evidence="1">The sequence shown here is derived from an EMBL/GenBank/DDBJ whole genome shotgun (WGS) entry which is preliminary data.</text>
</comment>
<dbReference type="AlphaFoldDB" id="A0A9P6AJC3"/>
<reference evidence="1" key="1">
    <citation type="journal article" date="2020" name="Nat. Commun.">
        <title>Large-scale genome sequencing of mycorrhizal fungi provides insights into the early evolution of symbiotic traits.</title>
        <authorList>
            <person name="Miyauchi S."/>
            <person name="Kiss E."/>
            <person name="Kuo A."/>
            <person name="Drula E."/>
            <person name="Kohler A."/>
            <person name="Sanchez-Garcia M."/>
            <person name="Morin E."/>
            <person name="Andreopoulos B."/>
            <person name="Barry K.W."/>
            <person name="Bonito G."/>
            <person name="Buee M."/>
            <person name="Carver A."/>
            <person name="Chen C."/>
            <person name="Cichocki N."/>
            <person name="Clum A."/>
            <person name="Culley D."/>
            <person name="Crous P.W."/>
            <person name="Fauchery L."/>
            <person name="Girlanda M."/>
            <person name="Hayes R.D."/>
            <person name="Keri Z."/>
            <person name="LaButti K."/>
            <person name="Lipzen A."/>
            <person name="Lombard V."/>
            <person name="Magnuson J."/>
            <person name="Maillard F."/>
            <person name="Murat C."/>
            <person name="Nolan M."/>
            <person name="Ohm R.A."/>
            <person name="Pangilinan J."/>
            <person name="Pereira M.F."/>
            <person name="Perotto S."/>
            <person name="Peter M."/>
            <person name="Pfister S."/>
            <person name="Riley R."/>
            <person name="Sitrit Y."/>
            <person name="Stielow J.B."/>
            <person name="Szollosi G."/>
            <person name="Zifcakova L."/>
            <person name="Stursova M."/>
            <person name="Spatafora J.W."/>
            <person name="Tedersoo L."/>
            <person name="Vaario L.M."/>
            <person name="Yamada A."/>
            <person name="Yan M."/>
            <person name="Wang P."/>
            <person name="Xu J."/>
            <person name="Bruns T."/>
            <person name="Baldrian P."/>
            <person name="Vilgalys R."/>
            <person name="Dunand C."/>
            <person name="Henrissat B."/>
            <person name="Grigoriev I.V."/>
            <person name="Hibbett D."/>
            <person name="Nagy L.G."/>
            <person name="Martin F.M."/>
        </authorList>
    </citation>
    <scope>NUCLEOTIDE SEQUENCE</scope>
    <source>
        <strain evidence="1">UP504</strain>
    </source>
</reference>
<proteinExistence type="predicted"/>
<feature type="non-terminal residue" evidence="1">
    <location>
        <position position="1"/>
    </location>
</feature>
<keyword evidence="2" id="KW-1185">Reference proteome</keyword>
<evidence type="ECO:0000313" key="2">
    <source>
        <dbReference type="Proteomes" id="UP000886523"/>
    </source>
</evidence>
<feature type="non-terminal residue" evidence="1">
    <location>
        <position position="69"/>
    </location>
</feature>
<gene>
    <name evidence="1" type="ORF">BS47DRAFT_1251466</name>
</gene>
<organism evidence="1 2">
    <name type="scientific">Hydnum rufescens UP504</name>
    <dbReference type="NCBI Taxonomy" id="1448309"/>
    <lineage>
        <taxon>Eukaryota</taxon>
        <taxon>Fungi</taxon>
        <taxon>Dikarya</taxon>
        <taxon>Basidiomycota</taxon>
        <taxon>Agaricomycotina</taxon>
        <taxon>Agaricomycetes</taxon>
        <taxon>Cantharellales</taxon>
        <taxon>Hydnaceae</taxon>
        <taxon>Hydnum</taxon>
    </lineage>
</organism>
<dbReference type="Proteomes" id="UP000886523">
    <property type="component" value="Unassembled WGS sequence"/>
</dbReference>
<name>A0A9P6AJC3_9AGAM</name>
<accession>A0A9P6AJC3</accession>
<protein>
    <submittedName>
        <fullName evidence="1">Uncharacterized protein</fullName>
    </submittedName>
</protein>
<dbReference type="OrthoDB" id="432234at2759"/>
<sequence>VPIIPAYAITDYKAQSKTLPNVIVDLESCHKTQLAYVMVSHATSLDGLLILRPFDPKRVQSHASQEFQD</sequence>